<dbReference type="PANTHER" id="PTHR35802:SF1">
    <property type="entry name" value="PROTEASE SYNTHASE AND SPORULATION PROTEIN PAI 2"/>
    <property type="match status" value="1"/>
</dbReference>
<dbReference type="Proteomes" id="UP000094065">
    <property type="component" value="Unassembled WGS sequence"/>
</dbReference>
<comment type="caution">
    <text evidence="1">The sequence shown here is derived from an EMBL/GenBank/DDBJ whole genome shotgun (WGS) entry which is preliminary data.</text>
</comment>
<dbReference type="PANTHER" id="PTHR35802">
    <property type="entry name" value="PROTEASE SYNTHASE AND SPORULATION PROTEIN PAI 2"/>
    <property type="match status" value="1"/>
</dbReference>
<keyword evidence="2" id="KW-1185">Reference proteome</keyword>
<dbReference type="InterPro" id="IPR007396">
    <property type="entry name" value="TR_PAI2-type"/>
</dbReference>
<dbReference type="EMBL" id="AWGJ01000005">
    <property type="protein sequence ID" value="ODN79325.1"/>
    <property type="molecule type" value="Genomic_DNA"/>
</dbReference>
<proteinExistence type="predicted"/>
<dbReference type="RefSeq" id="XP_018994172.1">
    <property type="nucleotide sequence ID" value="XM_019137146.1"/>
</dbReference>
<gene>
    <name evidence="1" type="ORF">L202_03333</name>
</gene>
<name>A0A1E3HT55_9TREE</name>
<dbReference type="InterPro" id="IPR012349">
    <property type="entry name" value="Split_barrel_FMN-bd"/>
</dbReference>
<reference evidence="1 2" key="1">
    <citation type="submission" date="2016-06" db="EMBL/GenBank/DDBJ databases">
        <title>Evolution of pathogenesis and genome organization in the Tremellales.</title>
        <authorList>
            <person name="Cuomo C."/>
            <person name="Litvintseva A."/>
            <person name="Heitman J."/>
            <person name="Chen Y."/>
            <person name="Sun S."/>
            <person name="Springer D."/>
            <person name="Dromer F."/>
            <person name="Young S."/>
            <person name="Zeng Q."/>
            <person name="Chapman S."/>
            <person name="Gujja S."/>
            <person name="Saif S."/>
            <person name="Birren B."/>
        </authorList>
    </citation>
    <scope>NUCLEOTIDE SEQUENCE [LARGE SCALE GENOMIC DNA]</scope>
    <source>
        <strain evidence="1 2">CBS 6039</strain>
    </source>
</reference>
<accession>A0A1E3HT55</accession>
<dbReference type="Pfam" id="PF04299">
    <property type="entry name" value="FMN_bind_2"/>
    <property type="match status" value="1"/>
</dbReference>
<organism evidence="1 2">
    <name type="scientific">Cryptococcus amylolentus CBS 6039</name>
    <dbReference type="NCBI Taxonomy" id="1295533"/>
    <lineage>
        <taxon>Eukaryota</taxon>
        <taxon>Fungi</taxon>
        <taxon>Dikarya</taxon>
        <taxon>Basidiomycota</taxon>
        <taxon>Agaricomycotina</taxon>
        <taxon>Tremellomycetes</taxon>
        <taxon>Tremellales</taxon>
        <taxon>Cryptococcaceae</taxon>
        <taxon>Cryptococcus</taxon>
    </lineage>
</organism>
<dbReference type="Gene3D" id="2.30.110.10">
    <property type="entry name" value="Electron Transport, Fmn-binding Protein, Chain A"/>
    <property type="match status" value="1"/>
</dbReference>
<dbReference type="AlphaFoldDB" id="A0A1E3HT55"/>
<dbReference type="SUPFAM" id="SSF50475">
    <property type="entry name" value="FMN-binding split barrel"/>
    <property type="match status" value="1"/>
</dbReference>
<dbReference type="OrthoDB" id="2101473at2759"/>
<protein>
    <recommendedName>
        <fullName evidence="3">Transcriptional regulator</fullName>
    </recommendedName>
</protein>
<evidence type="ECO:0000313" key="2">
    <source>
        <dbReference type="Proteomes" id="UP000094065"/>
    </source>
</evidence>
<dbReference type="GeneID" id="30154642"/>
<dbReference type="PIRSF" id="PIRSF010372">
    <property type="entry name" value="PaiB"/>
    <property type="match status" value="1"/>
</dbReference>
<sequence>MHLPPAHAEHSIPILHSFIRQHPLGIFTTALPNPSFSTLQTSHVPFILDVDEEDPDDRGRLRAHMARANPQAKAIVDALASKTSGPGGDEDGGVLEEDVLIVFSAPVHSYVTPKFYTSTKPSTGKVVPTWDYAAVQAYGKARIYHAPSTETGEFLAKALGDLSQQEERTMLERMGNEDGKPWDLSEAPEKYVEILKKAIIGIEITLTKLEGRFKLSQEKAGGDWQGVVEGFRAMGTGEGDVMADMIKERGPV</sequence>
<evidence type="ECO:0008006" key="3">
    <source>
        <dbReference type="Google" id="ProtNLM"/>
    </source>
</evidence>
<evidence type="ECO:0000313" key="1">
    <source>
        <dbReference type="EMBL" id="ODN79325.1"/>
    </source>
</evidence>